<dbReference type="InterPro" id="IPR006311">
    <property type="entry name" value="TAT_signal"/>
</dbReference>
<proteinExistence type="predicted"/>
<dbReference type="NCBIfam" id="TIGR01409">
    <property type="entry name" value="TAT_signal_seq"/>
    <property type="match status" value="1"/>
</dbReference>
<dbReference type="InterPro" id="IPR019546">
    <property type="entry name" value="TAT_signal_bac_arc"/>
</dbReference>
<organism evidence="3 4">
    <name type="scientific">Anaerobaca lacustris</name>
    <dbReference type="NCBI Taxonomy" id="3044600"/>
    <lineage>
        <taxon>Bacteria</taxon>
        <taxon>Pseudomonadati</taxon>
        <taxon>Planctomycetota</taxon>
        <taxon>Phycisphaerae</taxon>
        <taxon>Sedimentisphaerales</taxon>
        <taxon>Anaerobacaceae</taxon>
        <taxon>Anaerobaca</taxon>
    </lineage>
</organism>
<accession>A0AAW6U244</accession>
<dbReference type="SUPFAM" id="SSF55347">
    <property type="entry name" value="Glyceraldehyde-3-phosphate dehydrogenase-like, C-terminal domain"/>
    <property type="match status" value="1"/>
</dbReference>
<dbReference type="PANTHER" id="PTHR43818">
    <property type="entry name" value="BCDNA.GH03377"/>
    <property type="match status" value="1"/>
</dbReference>
<dbReference type="InterPro" id="IPR050463">
    <property type="entry name" value="Gfo/Idh/MocA_oxidrdct_glycsds"/>
</dbReference>
<gene>
    <name evidence="3" type="ORF">QJ522_09515</name>
</gene>
<evidence type="ECO:0000259" key="1">
    <source>
        <dbReference type="Pfam" id="PF01408"/>
    </source>
</evidence>
<dbReference type="Proteomes" id="UP001431776">
    <property type="component" value="Unassembled WGS sequence"/>
</dbReference>
<comment type="caution">
    <text evidence="3">The sequence shown here is derived from an EMBL/GenBank/DDBJ whole genome shotgun (WGS) entry which is preliminary data.</text>
</comment>
<protein>
    <submittedName>
        <fullName evidence="3">Gfo/Idh/MocA family oxidoreductase</fullName>
    </submittedName>
</protein>
<dbReference type="SUPFAM" id="SSF51735">
    <property type="entry name" value="NAD(P)-binding Rossmann-fold domains"/>
    <property type="match status" value="1"/>
</dbReference>
<dbReference type="Gene3D" id="3.30.360.10">
    <property type="entry name" value="Dihydrodipicolinate Reductase, domain 2"/>
    <property type="match status" value="1"/>
</dbReference>
<dbReference type="PANTHER" id="PTHR43818:SF5">
    <property type="entry name" value="OXIDOREDUCTASE FAMILY PROTEIN"/>
    <property type="match status" value="1"/>
</dbReference>
<evidence type="ECO:0000259" key="2">
    <source>
        <dbReference type="Pfam" id="PF22725"/>
    </source>
</evidence>
<dbReference type="Gene3D" id="3.40.50.720">
    <property type="entry name" value="NAD(P)-binding Rossmann-like Domain"/>
    <property type="match status" value="1"/>
</dbReference>
<dbReference type="EMBL" id="JASCXX010000009">
    <property type="protein sequence ID" value="MDI6449278.1"/>
    <property type="molecule type" value="Genomic_DNA"/>
</dbReference>
<dbReference type="PROSITE" id="PS51318">
    <property type="entry name" value="TAT"/>
    <property type="match status" value="1"/>
</dbReference>
<name>A0AAW6U244_9BACT</name>
<evidence type="ECO:0000313" key="4">
    <source>
        <dbReference type="Proteomes" id="UP001431776"/>
    </source>
</evidence>
<dbReference type="InterPro" id="IPR055170">
    <property type="entry name" value="GFO_IDH_MocA-like_dom"/>
</dbReference>
<feature type="domain" description="Gfo/Idh/MocA-like oxidoreductase N-terminal" evidence="1">
    <location>
        <begin position="111"/>
        <end position="184"/>
    </location>
</feature>
<dbReference type="RefSeq" id="WP_349244684.1">
    <property type="nucleotide sequence ID" value="NZ_JASCXX010000009.1"/>
</dbReference>
<sequence length="439" mass="48373">MQQESDQTRADEGLSRRDFMKHSAATVVSVTLASRAYAAGSDELKLGLIGCGGRGTGAVTQALMATDTPIKLWAMADLFRDQLDKSYTMLHDGAEARYDRVAFDGLASQMNVPEERKFVGFDACEKLLASGVDMVILACPPGFRPRHFQAAVKAGKHVFMEKPAAVDPAGIRTVIAAAKEAERKGLCVVAGTQRRHQTHYIEIMKRVHNGAIGEIRAAQVYWNGSGGSLTRQKPAAMSDMEWQVRNWYYFCWTCGDHIVEQHVHNIDIMHWAMQGPPEFIMGMGGREVRRGGNIWDHFAVEFEYPGGVRVLSMCRHHSGCTDRVSEHIVGTKGTVYIDSSTGWIRGENPYEPPASPNPYVQEHADWISAIRAGKPINEGVQVAESTMAAIAGRMSAYTGRAMKWSWALNQSKLDLSPPKYEFGPLPVRPVAVPGQTPLT</sequence>
<dbReference type="AlphaFoldDB" id="A0AAW6U244"/>
<evidence type="ECO:0000313" key="3">
    <source>
        <dbReference type="EMBL" id="MDI6449278.1"/>
    </source>
</evidence>
<dbReference type="GO" id="GO:0000166">
    <property type="term" value="F:nucleotide binding"/>
    <property type="evidence" value="ECO:0007669"/>
    <property type="project" value="InterPro"/>
</dbReference>
<dbReference type="Pfam" id="PF01408">
    <property type="entry name" value="GFO_IDH_MocA"/>
    <property type="match status" value="1"/>
</dbReference>
<reference evidence="3" key="1">
    <citation type="submission" date="2023-05" db="EMBL/GenBank/DDBJ databases">
        <title>Anaerotaeda fermentans gen. nov., sp. nov., a novel anaerobic planctomycete of the new family within the order Sedimentisphaerales isolated from Taman Peninsula, Russia.</title>
        <authorList>
            <person name="Khomyakova M.A."/>
            <person name="Merkel A.Y."/>
            <person name="Slobodkin A.I."/>
        </authorList>
    </citation>
    <scope>NUCLEOTIDE SEQUENCE</scope>
    <source>
        <strain evidence="3">M17dextr</strain>
    </source>
</reference>
<dbReference type="Pfam" id="PF22725">
    <property type="entry name" value="GFO_IDH_MocA_C3"/>
    <property type="match status" value="1"/>
</dbReference>
<feature type="domain" description="GFO/IDH/MocA-like oxidoreductase" evidence="2">
    <location>
        <begin position="202"/>
        <end position="335"/>
    </location>
</feature>
<dbReference type="InterPro" id="IPR036291">
    <property type="entry name" value="NAD(P)-bd_dom_sf"/>
</dbReference>
<keyword evidence="4" id="KW-1185">Reference proteome</keyword>
<dbReference type="InterPro" id="IPR000683">
    <property type="entry name" value="Gfo/Idh/MocA-like_OxRdtase_N"/>
</dbReference>